<evidence type="ECO:0000313" key="2">
    <source>
        <dbReference type="Proteomes" id="UP001454036"/>
    </source>
</evidence>
<evidence type="ECO:0008006" key="3">
    <source>
        <dbReference type="Google" id="ProtNLM"/>
    </source>
</evidence>
<dbReference type="Gene3D" id="3.60.10.10">
    <property type="entry name" value="Endonuclease/exonuclease/phosphatase"/>
    <property type="match status" value="1"/>
</dbReference>
<dbReference type="PANTHER" id="PTHR35218">
    <property type="entry name" value="RNASE H DOMAIN-CONTAINING PROTEIN"/>
    <property type="match status" value="1"/>
</dbReference>
<keyword evidence="2" id="KW-1185">Reference proteome</keyword>
<reference evidence="1 2" key="1">
    <citation type="submission" date="2024-01" db="EMBL/GenBank/DDBJ databases">
        <title>The complete chloroplast genome sequence of Lithospermum erythrorhizon: insights into the phylogenetic relationship among Boraginaceae species and the maternal lineages of purple gromwells.</title>
        <authorList>
            <person name="Okada T."/>
            <person name="Watanabe K."/>
        </authorList>
    </citation>
    <scope>NUCLEOTIDE SEQUENCE [LARGE SCALE GENOMIC DNA]</scope>
</reference>
<gene>
    <name evidence="1" type="ORF">LIER_35188</name>
</gene>
<proteinExistence type="predicted"/>
<organism evidence="1 2">
    <name type="scientific">Lithospermum erythrorhizon</name>
    <name type="common">Purple gromwell</name>
    <name type="synonym">Lithospermum officinale var. erythrorhizon</name>
    <dbReference type="NCBI Taxonomy" id="34254"/>
    <lineage>
        <taxon>Eukaryota</taxon>
        <taxon>Viridiplantae</taxon>
        <taxon>Streptophyta</taxon>
        <taxon>Embryophyta</taxon>
        <taxon>Tracheophyta</taxon>
        <taxon>Spermatophyta</taxon>
        <taxon>Magnoliopsida</taxon>
        <taxon>eudicotyledons</taxon>
        <taxon>Gunneridae</taxon>
        <taxon>Pentapetalae</taxon>
        <taxon>asterids</taxon>
        <taxon>lamiids</taxon>
        <taxon>Boraginales</taxon>
        <taxon>Boraginaceae</taxon>
        <taxon>Boraginoideae</taxon>
        <taxon>Lithospermeae</taxon>
        <taxon>Lithospermum</taxon>
    </lineage>
</organism>
<protein>
    <recommendedName>
        <fullName evidence="3">Reverse transcriptase</fullName>
    </recommendedName>
</protein>
<dbReference type="AlphaFoldDB" id="A0AAV3NMF8"/>
<dbReference type="Proteomes" id="UP001454036">
    <property type="component" value="Unassembled WGS sequence"/>
</dbReference>
<dbReference type="InterPro" id="IPR036691">
    <property type="entry name" value="Endo/exonu/phosph_ase_sf"/>
</dbReference>
<dbReference type="PANTHER" id="PTHR35218:SF9">
    <property type="entry name" value="ENDONUCLEASE_EXONUCLEASE_PHOSPHATASE DOMAIN-CONTAINING PROTEIN"/>
    <property type="match status" value="1"/>
</dbReference>
<dbReference type="EMBL" id="BAABME010015240">
    <property type="protein sequence ID" value="GAA0140128.1"/>
    <property type="molecule type" value="Genomic_DNA"/>
</dbReference>
<dbReference type="SUPFAM" id="SSF56219">
    <property type="entry name" value="DNase I-like"/>
    <property type="match status" value="1"/>
</dbReference>
<comment type="caution">
    <text evidence="1">The sequence shown here is derived from an EMBL/GenBank/DDBJ whole genome shotgun (WGS) entry which is preliminary data.</text>
</comment>
<accession>A0AAV3NMF8</accession>
<evidence type="ECO:0000313" key="1">
    <source>
        <dbReference type="EMBL" id="GAA0140128.1"/>
    </source>
</evidence>
<name>A0AAV3NMF8_LITER</name>
<sequence length="282" mass="33147">MNCRSWNYRGLGHPRTVRALQHLVKTQKPRLVFLIETKLRSSEWDSIKCKIQMGNGLPVDSRDRRGGLALLWPRGASIVVKSYYSHHIKAEVDWQWRLVGFYGHHKVRHRRLSWELLKYVGRRSVLPTVFVRDFNEVTSRAHPEIIKARLDRALAIVSWVDLFEGDSIDLIQQGRMEEDGKMEVLRLSNKIDDLRLVEETYWRQRAGAQWVLQGDQNTKFFHGLASQRRKYNRIKGLGYEDGVWQSEMGKIQDVAVNFYLKLFPPSRVVRFLWGSRVYRADA</sequence>